<feature type="compositionally biased region" description="Pro residues" evidence="1">
    <location>
        <begin position="199"/>
        <end position="213"/>
    </location>
</feature>
<dbReference type="PROSITE" id="PS51257">
    <property type="entry name" value="PROKAR_LIPOPROTEIN"/>
    <property type="match status" value="1"/>
</dbReference>
<keyword evidence="5" id="KW-0378">Hydrolase</keyword>
<dbReference type="GO" id="GO:0004519">
    <property type="term" value="F:endonuclease activity"/>
    <property type="evidence" value="ECO:0007669"/>
    <property type="project" value="UniProtKB-KW"/>
</dbReference>
<gene>
    <name evidence="5" type="ORF">NFI95_12245</name>
</gene>
<keyword evidence="3" id="KW-0732">Signal</keyword>
<comment type="caution">
    <text evidence="5">The sequence shown here is derived from an EMBL/GenBank/DDBJ whole genome shotgun (WGS) entry which is preliminary data.</text>
</comment>
<dbReference type="RefSeq" id="WP_422864700.1">
    <property type="nucleotide sequence ID" value="NZ_JAMSKV010000010.1"/>
</dbReference>
<evidence type="ECO:0000313" key="6">
    <source>
        <dbReference type="Proteomes" id="UP001524587"/>
    </source>
</evidence>
<feature type="transmembrane region" description="Helical" evidence="2">
    <location>
        <begin position="288"/>
        <end position="310"/>
    </location>
</feature>
<organism evidence="5 6">
    <name type="scientific">Endosaccharibacter trunci</name>
    <dbReference type="NCBI Taxonomy" id="2812733"/>
    <lineage>
        <taxon>Bacteria</taxon>
        <taxon>Pseudomonadati</taxon>
        <taxon>Pseudomonadota</taxon>
        <taxon>Alphaproteobacteria</taxon>
        <taxon>Acetobacterales</taxon>
        <taxon>Acetobacteraceae</taxon>
        <taxon>Endosaccharibacter</taxon>
    </lineage>
</organism>
<reference evidence="5 6" key="1">
    <citation type="submission" date="2022-06" db="EMBL/GenBank/DDBJ databases">
        <title>Endosaccharibacter gen. nov., sp. nov., endophytic bacteria isolated from sugarcane.</title>
        <authorList>
            <person name="Pitiwittayakul N."/>
            <person name="Yukphan P."/>
            <person name="Charoenyingcharoen P."/>
            <person name="Tanasupawat S."/>
        </authorList>
    </citation>
    <scope>NUCLEOTIDE SEQUENCE [LARGE SCALE GENOMIC DNA]</scope>
    <source>
        <strain evidence="5 6">KSS8</strain>
    </source>
</reference>
<keyword evidence="5" id="KW-0540">Nuclease</keyword>
<keyword evidence="2" id="KW-1133">Transmembrane helix</keyword>
<proteinExistence type="predicted"/>
<evidence type="ECO:0000256" key="2">
    <source>
        <dbReference type="SAM" id="Phobius"/>
    </source>
</evidence>
<sequence>MRHVVPAVVLVSIGCAAPALAEPMVQPKHSVYGCVDPRATTALAIPDGRLRNRKWVDYVHRTGHCMVLPASGTFQVLLHQGPLVLVQAPDAKPDSPPVYVQSSDLKTTGEEAPAPAATAPTGAEPQAAGSAATPAPDASAPPAAAEPAPAPATGPAPTQAPAQGPTSVPAEAPAAPSVPPQGQATPTQPAPDAGGAPAQPAPSTTPPAVPTPPVAGSAPAPSAAAPAIAAPAAPSAATAPDATTPSAATPAAGTPPQAAEPPAASAAPGAMPPVSDAAQPQKHESSGISVLAVIVVLALLGLIAAAVMIARQQRRFAHVEDSEWQKEDRYIDPLASTAPHAPSGLEPTPTPQDFRRGCIEVLEQGGWTVQPSFAASATRDGAPDILARRKDALLAIRCQAGDTTITPEMIREVAAMGQQARAHVTVLATPAPMTRRAHDEAMRLHVHVLDAEELGGLSA</sequence>
<evidence type="ECO:0000256" key="3">
    <source>
        <dbReference type="SAM" id="SignalP"/>
    </source>
</evidence>
<keyword evidence="2" id="KW-0472">Membrane</keyword>
<dbReference type="GO" id="GO:0016787">
    <property type="term" value="F:hydrolase activity"/>
    <property type="evidence" value="ECO:0007669"/>
    <property type="project" value="UniProtKB-KW"/>
</dbReference>
<evidence type="ECO:0000259" key="4">
    <source>
        <dbReference type="Pfam" id="PF04471"/>
    </source>
</evidence>
<feature type="compositionally biased region" description="Low complexity" evidence="1">
    <location>
        <begin position="110"/>
        <end position="147"/>
    </location>
</feature>
<dbReference type="SUPFAM" id="SSF52980">
    <property type="entry name" value="Restriction endonuclease-like"/>
    <property type="match status" value="1"/>
</dbReference>
<evidence type="ECO:0000313" key="5">
    <source>
        <dbReference type="EMBL" id="MCQ8279215.1"/>
    </source>
</evidence>
<dbReference type="Proteomes" id="UP001524587">
    <property type="component" value="Unassembled WGS sequence"/>
</dbReference>
<evidence type="ECO:0000256" key="1">
    <source>
        <dbReference type="SAM" id="MobiDB-lite"/>
    </source>
</evidence>
<dbReference type="EC" id="3.1.21.-" evidence="5"/>
<keyword evidence="2" id="KW-0812">Transmembrane</keyword>
<dbReference type="EMBL" id="JAMSKV010000010">
    <property type="protein sequence ID" value="MCQ8279215.1"/>
    <property type="molecule type" value="Genomic_DNA"/>
</dbReference>
<feature type="region of interest" description="Disordered" evidence="1">
    <location>
        <begin position="88"/>
        <end position="281"/>
    </location>
</feature>
<feature type="compositionally biased region" description="Low complexity" evidence="1">
    <location>
        <begin position="155"/>
        <end position="198"/>
    </location>
</feature>
<name>A0ABT1W8L3_9PROT</name>
<keyword evidence="6" id="KW-1185">Reference proteome</keyword>
<keyword evidence="5" id="KW-0255">Endonuclease</keyword>
<feature type="chain" id="PRO_5045681132" evidence="3">
    <location>
        <begin position="22"/>
        <end position="459"/>
    </location>
</feature>
<dbReference type="InterPro" id="IPR011335">
    <property type="entry name" value="Restrct_endonuc-II-like"/>
</dbReference>
<feature type="signal peptide" evidence="3">
    <location>
        <begin position="1"/>
        <end position="21"/>
    </location>
</feature>
<feature type="domain" description="Restriction endonuclease type IV Mrr" evidence="4">
    <location>
        <begin position="350"/>
        <end position="454"/>
    </location>
</feature>
<accession>A0ABT1W8L3</accession>
<dbReference type="InterPro" id="IPR007560">
    <property type="entry name" value="Restrct_endonuc_IV_Mrr"/>
</dbReference>
<feature type="compositionally biased region" description="Low complexity" evidence="1">
    <location>
        <begin position="214"/>
        <end position="273"/>
    </location>
</feature>
<dbReference type="Pfam" id="PF04471">
    <property type="entry name" value="Mrr_cat"/>
    <property type="match status" value="1"/>
</dbReference>
<protein>
    <submittedName>
        <fullName evidence="5">Restriction endonuclease</fullName>
        <ecNumber evidence="5">3.1.21.-</ecNumber>
    </submittedName>
</protein>